<evidence type="ECO:0000256" key="11">
    <source>
        <dbReference type="ARBA" id="ARBA00023136"/>
    </source>
</evidence>
<evidence type="ECO:0000256" key="9">
    <source>
        <dbReference type="ARBA" id="ARBA00023065"/>
    </source>
</evidence>
<dbReference type="Gene3D" id="2.40.170.20">
    <property type="entry name" value="TonB-dependent receptor, beta-barrel domain"/>
    <property type="match status" value="1"/>
</dbReference>
<evidence type="ECO:0000313" key="19">
    <source>
        <dbReference type="Proteomes" id="UP000315017"/>
    </source>
</evidence>
<reference evidence="18 19" key="1">
    <citation type="submission" date="2019-02" db="EMBL/GenBank/DDBJ databases">
        <title>Deep-cultivation of Planctomycetes and their phenomic and genomic characterization uncovers novel biology.</title>
        <authorList>
            <person name="Wiegand S."/>
            <person name="Jogler M."/>
            <person name="Boedeker C."/>
            <person name="Pinto D."/>
            <person name="Vollmers J."/>
            <person name="Rivas-Marin E."/>
            <person name="Kohn T."/>
            <person name="Peeters S.H."/>
            <person name="Heuer A."/>
            <person name="Rast P."/>
            <person name="Oberbeckmann S."/>
            <person name="Bunk B."/>
            <person name="Jeske O."/>
            <person name="Meyerdierks A."/>
            <person name="Storesund J.E."/>
            <person name="Kallscheuer N."/>
            <person name="Luecker S."/>
            <person name="Lage O.M."/>
            <person name="Pohl T."/>
            <person name="Merkel B.J."/>
            <person name="Hornburger P."/>
            <person name="Mueller R.-W."/>
            <person name="Bruemmer F."/>
            <person name="Labrenz M."/>
            <person name="Spormann A.M."/>
            <person name="Op den Camp H."/>
            <person name="Overmann J."/>
            <person name="Amann R."/>
            <person name="Jetten M.S.M."/>
            <person name="Mascher T."/>
            <person name="Medema M.H."/>
            <person name="Devos D.P."/>
            <person name="Kaster A.-K."/>
            <person name="Ovreas L."/>
            <person name="Rohde M."/>
            <person name="Galperin M.Y."/>
            <person name="Jogler C."/>
        </authorList>
    </citation>
    <scope>NUCLEOTIDE SEQUENCE [LARGE SCALE GENOMIC DNA]</scope>
    <source>
        <strain evidence="18 19">ETA_A8</strain>
    </source>
</reference>
<dbReference type="SUPFAM" id="SSF56935">
    <property type="entry name" value="Porins"/>
    <property type="match status" value="1"/>
</dbReference>
<dbReference type="InterPro" id="IPR036942">
    <property type="entry name" value="Beta-barrel_TonB_sf"/>
</dbReference>
<evidence type="ECO:0000259" key="16">
    <source>
        <dbReference type="Pfam" id="PF00593"/>
    </source>
</evidence>
<dbReference type="InterPro" id="IPR039426">
    <property type="entry name" value="TonB-dep_rcpt-like"/>
</dbReference>
<evidence type="ECO:0000256" key="1">
    <source>
        <dbReference type="ARBA" id="ARBA00004571"/>
    </source>
</evidence>
<dbReference type="GO" id="GO:0009279">
    <property type="term" value="C:cell outer membrane"/>
    <property type="evidence" value="ECO:0007669"/>
    <property type="project" value="UniProtKB-SubCell"/>
</dbReference>
<gene>
    <name evidence="18" type="primary">bfrD</name>
    <name evidence="18" type="ORF">ETAA8_09720</name>
</gene>
<keyword evidence="19" id="KW-1185">Reference proteome</keyword>
<sequence>MKVLSILQRHESTSRAPWYLSLAAMGLLGWSAVGDLPRSFAQEAGQPPTLPPTEVKAAPPTQPVMDGFEQGDLSRSILDGTIFSNQPTEGYRAETSTTGTIIAIPDADLPATVNTITRDTLNDQSALRFQDVIRNAGGVVFQGDSQFFDRILIRGQQLTSSNFRKDGFLDRTGVPRDFQNVERIEILKGPASILYGAGDAAGLVNLITKKPLDAQFANFGYTFGAYEQSRFTVDANNVSTSGNILFRLNAAQEDVNGFVDFDYTHRTQIAPVVTFLLDQDTTLTWNGEWHKDHRRGNQGTPAVFGDPLFLEPNVYVGEPANDFFAGEEFRQSLVLNHQINDDWFFSIGGYSLFVETPSSTTAAAAPFIPIGPPVSPVDPFFNRVRSNSPYNDEETHSLVTNLGGEFWTGEMKHKFLVGMEYAYLNSNSEFTSNSAVVGAIPNPGIPMLPPFIPIFEQFDVTNPVYNNLPTQQLFGIRTNDFRQQRVGGYVQDLVEITPYWKALGGVRVDTVDFYFNRSIDVGDGSGFGPDQVTEQNFNRASPRGGLIYQPWADESLAFYYSYTQSFSPPGGGAYFLLPGQTLRPVLGESHEAGIKTLLVDGLSLTACGYRTVRQNDTFNPNPGVFVQVGEVETQGAEINLIGNITSDWSMIANYCYCDSAVFNNDPLLMLDGARARNVPYNNANIWSRYNLVNDGYQTWGAALGWVYVGERQADLDPNAPNAVDLPSYSRFDAGLYYQKGQFNTGVYLENLGNIQYALGSSNSYQIYQGAPFNVRATVSYLY</sequence>
<keyword evidence="8" id="KW-0408">Iron</keyword>
<evidence type="ECO:0000256" key="15">
    <source>
        <dbReference type="RuleBase" id="RU003357"/>
    </source>
</evidence>
<keyword evidence="6 14" id="KW-0812">Transmembrane</keyword>
<dbReference type="NCBIfam" id="TIGR01783">
    <property type="entry name" value="TonB-siderophor"/>
    <property type="match status" value="1"/>
</dbReference>
<dbReference type="GO" id="GO:0038023">
    <property type="term" value="F:signaling receptor activity"/>
    <property type="evidence" value="ECO:0007669"/>
    <property type="project" value="InterPro"/>
</dbReference>
<dbReference type="InterPro" id="IPR037066">
    <property type="entry name" value="Plug_dom_sf"/>
</dbReference>
<accession>A0A517Y6Q5</accession>
<organism evidence="18 19">
    <name type="scientific">Anatilimnocola aggregata</name>
    <dbReference type="NCBI Taxonomy" id="2528021"/>
    <lineage>
        <taxon>Bacteria</taxon>
        <taxon>Pseudomonadati</taxon>
        <taxon>Planctomycetota</taxon>
        <taxon>Planctomycetia</taxon>
        <taxon>Pirellulales</taxon>
        <taxon>Pirellulaceae</taxon>
        <taxon>Anatilimnocola</taxon>
    </lineage>
</organism>
<evidence type="ECO:0000256" key="13">
    <source>
        <dbReference type="ARBA" id="ARBA00023237"/>
    </source>
</evidence>
<keyword evidence="7" id="KW-0732">Signal</keyword>
<evidence type="ECO:0000256" key="6">
    <source>
        <dbReference type="ARBA" id="ARBA00022692"/>
    </source>
</evidence>
<keyword evidence="11 14" id="KW-0472">Membrane</keyword>
<evidence type="ECO:0000256" key="8">
    <source>
        <dbReference type="ARBA" id="ARBA00023004"/>
    </source>
</evidence>
<evidence type="ECO:0000256" key="5">
    <source>
        <dbReference type="ARBA" id="ARBA00022496"/>
    </source>
</evidence>
<feature type="domain" description="TonB-dependent receptor plug" evidence="17">
    <location>
        <begin position="107"/>
        <end position="202"/>
    </location>
</feature>
<evidence type="ECO:0000256" key="3">
    <source>
        <dbReference type="ARBA" id="ARBA00022448"/>
    </source>
</evidence>
<dbReference type="InterPro" id="IPR000531">
    <property type="entry name" value="Beta-barrel_TonB"/>
</dbReference>
<dbReference type="PANTHER" id="PTHR32552">
    <property type="entry name" value="FERRICHROME IRON RECEPTOR-RELATED"/>
    <property type="match status" value="1"/>
</dbReference>
<protein>
    <submittedName>
        <fullName evidence="18">Putative TonB-dependent receptor BfrD</fullName>
    </submittedName>
</protein>
<dbReference type="GO" id="GO:0015344">
    <property type="term" value="F:siderophore uptake transmembrane transporter activity"/>
    <property type="evidence" value="ECO:0007669"/>
    <property type="project" value="TreeGrafter"/>
</dbReference>
<dbReference type="PANTHER" id="PTHR32552:SF68">
    <property type="entry name" value="FERRICHROME OUTER MEMBRANE TRANSPORTER_PHAGE RECEPTOR"/>
    <property type="match status" value="1"/>
</dbReference>
<keyword evidence="12 18" id="KW-0675">Receptor</keyword>
<keyword evidence="5" id="KW-0410">Iron transport</keyword>
<proteinExistence type="inferred from homology"/>
<keyword evidence="13 14" id="KW-0998">Cell outer membrane</keyword>
<dbReference type="PROSITE" id="PS52016">
    <property type="entry name" value="TONB_DEPENDENT_REC_3"/>
    <property type="match status" value="1"/>
</dbReference>
<dbReference type="OrthoDB" id="101167at2"/>
<dbReference type="KEGG" id="aagg:ETAA8_09720"/>
<dbReference type="AlphaFoldDB" id="A0A517Y6Q5"/>
<dbReference type="InterPro" id="IPR010105">
    <property type="entry name" value="TonB_sidphr_rcpt"/>
</dbReference>
<dbReference type="Proteomes" id="UP000315017">
    <property type="component" value="Chromosome"/>
</dbReference>
<evidence type="ECO:0000313" key="18">
    <source>
        <dbReference type="EMBL" id="QDU25900.1"/>
    </source>
</evidence>
<evidence type="ECO:0000256" key="7">
    <source>
        <dbReference type="ARBA" id="ARBA00022729"/>
    </source>
</evidence>
<dbReference type="EMBL" id="CP036274">
    <property type="protein sequence ID" value="QDU25900.1"/>
    <property type="molecule type" value="Genomic_DNA"/>
</dbReference>
<evidence type="ECO:0000256" key="14">
    <source>
        <dbReference type="PROSITE-ProRule" id="PRU01360"/>
    </source>
</evidence>
<dbReference type="Gene3D" id="2.170.130.10">
    <property type="entry name" value="TonB-dependent receptor, plug domain"/>
    <property type="match status" value="1"/>
</dbReference>
<keyword evidence="4 14" id="KW-1134">Transmembrane beta strand</keyword>
<dbReference type="CDD" id="cd01347">
    <property type="entry name" value="ligand_gated_channel"/>
    <property type="match status" value="1"/>
</dbReference>
<dbReference type="RefSeq" id="WP_145085585.1">
    <property type="nucleotide sequence ID" value="NZ_CP036274.1"/>
</dbReference>
<comment type="similarity">
    <text evidence="2 14 15">Belongs to the TonB-dependent receptor family.</text>
</comment>
<evidence type="ECO:0000259" key="17">
    <source>
        <dbReference type="Pfam" id="PF07715"/>
    </source>
</evidence>
<keyword evidence="10 15" id="KW-0798">TonB box</keyword>
<dbReference type="Pfam" id="PF07715">
    <property type="entry name" value="Plug"/>
    <property type="match status" value="1"/>
</dbReference>
<comment type="subcellular location">
    <subcellularLocation>
        <location evidence="1 14">Cell outer membrane</location>
        <topology evidence="1 14">Multi-pass membrane protein</topology>
    </subcellularLocation>
</comment>
<name>A0A517Y6Q5_9BACT</name>
<feature type="domain" description="TonB-dependent receptor-like beta-barrel" evidence="16">
    <location>
        <begin position="277"/>
        <end position="751"/>
    </location>
</feature>
<keyword evidence="9" id="KW-0406">Ion transport</keyword>
<evidence type="ECO:0000256" key="10">
    <source>
        <dbReference type="ARBA" id="ARBA00023077"/>
    </source>
</evidence>
<dbReference type="Pfam" id="PF00593">
    <property type="entry name" value="TonB_dep_Rec_b-barrel"/>
    <property type="match status" value="1"/>
</dbReference>
<evidence type="ECO:0000256" key="2">
    <source>
        <dbReference type="ARBA" id="ARBA00009810"/>
    </source>
</evidence>
<evidence type="ECO:0000256" key="4">
    <source>
        <dbReference type="ARBA" id="ARBA00022452"/>
    </source>
</evidence>
<evidence type="ECO:0000256" key="12">
    <source>
        <dbReference type="ARBA" id="ARBA00023170"/>
    </source>
</evidence>
<dbReference type="GO" id="GO:0015891">
    <property type="term" value="P:siderophore transport"/>
    <property type="evidence" value="ECO:0007669"/>
    <property type="project" value="InterPro"/>
</dbReference>
<keyword evidence="3 14" id="KW-0813">Transport</keyword>
<dbReference type="InterPro" id="IPR012910">
    <property type="entry name" value="Plug_dom"/>
</dbReference>